<evidence type="ECO:0000313" key="4">
    <source>
        <dbReference type="Proteomes" id="UP000053789"/>
    </source>
</evidence>
<dbReference type="RefSeq" id="XP_016615054.1">
    <property type="nucleotide sequence ID" value="XM_016768667.1"/>
</dbReference>
<evidence type="ECO:0000256" key="1">
    <source>
        <dbReference type="ARBA" id="ARBA00001917"/>
    </source>
</evidence>
<name>A0A0D2HBT8_CLAB1</name>
<dbReference type="InterPro" id="IPR000262">
    <property type="entry name" value="FMN-dep_DH"/>
</dbReference>
<sequence length="158" mass="17154">MATKSQWIMDPISRTRFKDKHGVGIEEDEGKAAAEWTRTAFPGMIHSWDDINPLKEHCKGTIILKGIQGVPDALKAVEVGVQGIVRDIFLDSGFRYGADIAKPMALGARSYTYVLVLGGEEGVGHTLGVLCGDLDLTLHLAGIPLPKFISIDVHQDCL</sequence>
<feature type="domain" description="FMN-dependent dehydrogenase" evidence="2">
    <location>
        <begin position="87"/>
        <end position="145"/>
    </location>
</feature>
<evidence type="ECO:0000259" key="2">
    <source>
        <dbReference type="Pfam" id="PF01070"/>
    </source>
</evidence>
<evidence type="ECO:0000313" key="3">
    <source>
        <dbReference type="EMBL" id="KIW88385.1"/>
    </source>
</evidence>
<dbReference type="SUPFAM" id="SSF51395">
    <property type="entry name" value="FMN-linked oxidoreductases"/>
    <property type="match status" value="1"/>
</dbReference>
<dbReference type="HOGENOM" id="CLU_1669192_0_0_1"/>
<comment type="cofactor">
    <cofactor evidence="1">
        <name>FMN</name>
        <dbReference type="ChEBI" id="CHEBI:58210"/>
    </cofactor>
</comment>
<protein>
    <recommendedName>
        <fullName evidence="2">FMN-dependent dehydrogenase domain-containing protein</fullName>
    </recommendedName>
</protein>
<dbReference type="GO" id="GO:0016491">
    <property type="term" value="F:oxidoreductase activity"/>
    <property type="evidence" value="ECO:0007669"/>
    <property type="project" value="InterPro"/>
</dbReference>
<dbReference type="InterPro" id="IPR013785">
    <property type="entry name" value="Aldolase_TIM"/>
</dbReference>
<dbReference type="EMBL" id="KN846999">
    <property type="protein sequence ID" value="KIW88385.1"/>
    <property type="molecule type" value="Genomic_DNA"/>
</dbReference>
<dbReference type="AlphaFoldDB" id="A0A0D2HBT8"/>
<dbReference type="VEuPathDB" id="FungiDB:Z519_10954"/>
<dbReference type="Proteomes" id="UP000053789">
    <property type="component" value="Unassembled WGS sequence"/>
</dbReference>
<dbReference type="Pfam" id="PF01070">
    <property type="entry name" value="FMN_dh"/>
    <property type="match status" value="2"/>
</dbReference>
<keyword evidence="4" id="KW-1185">Reference proteome</keyword>
<gene>
    <name evidence="3" type="ORF">Z519_10954</name>
</gene>
<dbReference type="Gene3D" id="3.20.20.70">
    <property type="entry name" value="Aldolase class I"/>
    <property type="match status" value="2"/>
</dbReference>
<feature type="domain" description="FMN-dependent dehydrogenase" evidence="2">
    <location>
        <begin position="18"/>
        <end position="85"/>
    </location>
</feature>
<dbReference type="OrthoDB" id="25826at2759"/>
<proteinExistence type="predicted"/>
<accession>A0A0D2HBT8</accession>
<reference evidence="3" key="1">
    <citation type="submission" date="2015-01" db="EMBL/GenBank/DDBJ databases">
        <title>The Genome Sequence of Cladophialophora bantiana CBS 173.52.</title>
        <authorList>
            <consortium name="The Broad Institute Genomics Platform"/>
            <person name="Cuomo C."/>
            <person name="de Hoog S."/>
            <person name="Gorbushina A."/>
            <person name="Stielow B."/>
            <person name="Teixiera M."/>
            <person name="Abouelleil A."/>
            <person name="Chapman S.B."/>
            <person name="Priest M."/>
            <person name="Young S.K."/>
            <person name="Wortman J."/>
            <person name="Nusbaum C."/>
            <person name="Birren B."/>
        </authorList>
    </citation>
    <scope>NUCLEOTIDE SEQUENCE [LARGE SCALE GENOMIC DNA]</scope>
    <source>
        <strain evidence="3">CBS 173.52</strain>
    </source>
</reference>
<dbReference type="PANTHER" id="PTHR10578">
    <property type="entry name" value="S -2-HYDROXY-ACID OXIDASE-RELATED"/>
    <property type="match status" value="1"/>
</dbReference>
<organism evidence="3 4">
    <name type="scientific">Cladophialophora bantiana (strain ATCC 10958 / CBS 173.52 / CDC B-1940 / NIH 8579)</name>
    <name type="common">Xylohypha bantiana</name>
    <dbReference type="NCBI Taxonomy" id="1442370"/>
    <lineage>
        <taxon>Eukaryota</taxon>
        <taxon>Fungi</taxon>
        <taxon>Dikarya</taxon>
        <taxon>Ascomycota</taxon>
        <taxon>Pezizomycotina</taxon>
        <taxon>Eurotiomycetes</taxon>
        <taxon>Chaetothyriomycetidae</taxon>
        <taxon>Chaetothyriales</taxon>
        <taxon>Herpotrichiellaceae</taxon>
        <taxon>Cladophialophora</taxon>
    </lineage>
</organism>
<dbReference type="PANTHER" id="PTHR10578:SF143">
    <property type="entry name" value="FMN-DEPENDENT ALPHA-HYDROXY ACID DEHYDROGENASE PB1A11.03"/>
    <property type="match status" value="1"/>
</dbReference>
<dbReference type="GeneID" id="27703882"/>